<evidence type="ECO:0000256" key="6">
    <source>
        <dbReference type="ARBA" id="ARBA00022490"/>
    </source>
</evidence>
<dbReference type="GO" id="GO:0046872">
    <property type="term" value="F:metal ion binding"/>
    <property type="evidence" value="ECO:0007669"/>
    <property type="project" value="UniProtKB-KW"/>
</dbReference>
<keyword evidence="7 12" id="KW-0540">Nuclease</keyword>
<evidence type="ECO:0000256" key="10">
    <source>
        <dbReference type="ARBA" id="ARBA00022801"/>
    </source>
</evidence>
<dbReference type="PANTHER" id="PTHR10954:SF18">
    <property type="entry name" value="RIBONUCLEASE HII"/>
    <property type="match status" value="1"/>
</dbReference>
<comment type="cofactor">
    <cofactor evidence="12">
        <name>Mn(2+)</name>
        <dbReference type="ChEBI" id="CHEBI:29035"/>
    </cofactor>
    <cofactor evidence="12">
        <name>Mg(2+)</name>
        <dbReference type="ChEBI" id="CHEBI:18420"/>
    </cofactor>
    <text evidence="12">Manganese or magnesium. Binds 1 divalent metal ion per monomer in the absence of substrate. May bind a second metal ion after substrate binding.</text>
</comment>
<evidence type="ECO:0000256" key="12">
    <source>
        <dbReference type="PROSITE-ProRule" id="PRU01319"/>
    </source>
</evidence>
<evidence type="ECO:0000256" key="8">
    <source>
        <dbReference type="ARBA" id="ARBA00022723"/>
    </source>
</evidence>
<feature type="binding site" evidence="12">
    <location>
        <position position="110"/>
    </location>
    <ligand>
        <name>a divalent metal cation</name>
        <dbReference type="ChEBI" id="CHEBI:60240"/>
    </ligand>
</feature>
<dbReference type="GO" id="GO:0006298">
    <property type="term" value="P:mismatch repair"/>
    <property type="evidence" value="ECO:0007669"/>
    <property type="project" value="TreeGrafter"/>
</dbReference>
<keyword evidence="11" id="KW-0464">Manganese</keyword>
<dbReference type="GO" id="GO:0003723">
    <property type="term" value="F:RNA binding"/>
    <property type="evidence" value="ECO:0007669"/>
    <property type="project" value="UniProtKB-UniRule"/>
</dbReference>
<keyword evidence="6" id="KW-0963">Cytoplasm</keyword>
<comment type="similarity">
    <text evidence="5 13">Belongs to the RNase HII family.</text>
</comment>
<keyword evidence="9 12" id="KW-0255">Endonuclease</keyword>
<dbReference type="PANTHER" id="PTHR10954">
    <property type="entry name" value="RIBONUCLEASE H2 SUBUNIT A"/>
    <property type="match status" value="1"/>
</dbReference>
<sequence>MRKFLVGIDEVGRGPLAGPVAVGAVAVPHDFDWDLVSGVRDSKKLTPRAREEWSKKLQNLRSAKKLDFSVSFSSVRMIDRSGIVFAIRSALAKCLKQLGATPRNCEILLDGSLYAPKKFLAQKTIIHGDDLEPVISMASIVAKVWRDNLMRRMSVQYPKYGLDLHKGYGTLLHRQAIEKHGLSVLHRKSFCKRFN</sequence>
<evidence type="ECO:0000256" key="5">
    <source>
        <dbReference type="ARBA" id="ARBA00007383"/>
    </source>
</evidence>
<dbReference type="InterPro" id="IPR024567">
    <property type="entry name" value="RNase_HII/HIII_dom"/>
</dbReference>
<dbReference type="GO" id="GO:0043137">
    <property type="term" value="P:DNA replication, removal of RNA primer"/>
    <property type="evidence" value="ECO:0007669"/>
    <property type="project" value="TreeGrafter"/>
</dbReference>
<name>A0A1F6D9R4_9BACT</name>
<dbReference type="InterPro" id="IPR022898">
    <property type="entry name" value="RNase_HII"/>
</dbReference>
<dbReference type="CDD" id="cd07182">
    <property type="entry name" value="RNase_HII_bacteria_HII_like"/>
    <property type="match status" value="1"/>
</dbReference>
<feature type="binding site" evidence="12">
    <location>
        <position position="9"/>
    </location>
    <ligand>
        <name>a divalent metal cation</name>
        <dbReference type="ChEBI" id="CHEBI:60240"/>
    </ligand>
</feature>
<evidence type="ECO:0000256" key="13">
    <source>
        <dbReference type="RuleBase" id="RU003515"/>
    </source>
</evidence>
<dbReference type="EMBL" id="MFLD01000044">
    <property type="protein sequence ID" value="OGG58193.1"/>
    <property type="molecule type" value="Genomic_DNA"/>
</dbReference>
<dbReference type="PROSITE" id="PS51975">
    <property type="entry name" value="RNASE_H_2"/>
    <property type="match status" value="1"/>
</dbReference>
<keyword evidence="10 12" id="KW-0378">Hydrolase</keyword>
<dbReference type="GO" id="GO:0004523">
    <property type="term" value="F:RNA-DNA hybrid ribonuclease activity"/>
    <property type="evidence" value="ECO:0007669"/>
    <property type="project" value="UniProtKB-UniRule"/>
</dbReference>
<gene>
    <name evidence="15" type="ORF">A3C86_00850</name>
</gene>
<dbReference type="NCBIfam" id="NF000595">
    <property type="entry name" value="PRK00015.1-3"/>
    <property type="match status" value="1"/>
</dbReference>
<evidence type="ECO:0000256" key="11">
    <source>
        <dbReference type="ARBA" id="ARBA00023211"/>
    </source>
</evidence>
<comment type="subcellular location">
    <subcellularLocation>
        <location evidence="4">Cytoplasm</location>
    </subcellularLocation>
</comment>
<dbReference type="Proteomes" id="UP000178042">
    <property type="component" value="Unassembled WGS sequence"/>
</dbReference>
<feature type="binding site" evidence="12">
    <location>
        <position position="10"/>
    </location>
    <ligand>
        <name>a divalent metal cation</name>
        <dbReference type="ChEBI" id="CHEBI:60240"/>
    </ligand>
</feature>
<protein>
    <recommendedName>
        <fullName evidence="13">Ribonuclease</fullName>
        <ecNumber evidence="13">3.1.26.4</ecNumber>
    </recommendedName>
</protein>
<evidence type="ECO:0000256" key="9">
    <source>
        <dbReference type="ARBA" id="ARBA00022759"/>
    </source>
</evidence>
<accession>A0A1F6D9R4</accession>
<reference evidence="15 16" key="1">
    <citation type="journal article" date="2016" name="Nat. Commun.">
        <title>Thousands of microbial genomes shed light on interconnected biogeochemical processes in an aquifer system.</title>
        <authorList>
            <person name="Anantharaman K."/>
            <person name="Brown C.T."/>
            <person name="Hug L.A."/>
            <person name="Sharon I."/>
            <person name="Castelle C.J."/>
            <person name="Probst A.J."/>
            <person name="Thomas B.C."/>
            <person name="Singh A."/>
            <person name="Wilkins M.J."/>
            <person name="Karaoz U."/>
            <person name="Brodie E.L."/>
            <person name="Williams K.H."/>
            <person name="Hubbard S.S."/>
            <person name="Banfield J.F."/>
        </authorList>
    </citation>
    <scope>NUCLEOTIDE SEQUENCE [LARGE SCALE GENOMIC DNA]</scope>
</reference>
<dbReference type="EC" id="3.1.26.4" evidence="13"/>
<comment type="caution">
    <text evidence="15">The sequence shown here is derived from an EMBL/GenBank/DDBJ whole genome shotgun (WGS) entry which is preliminary data.</text>
</comment>
<feature type="domain" description="RNase H type-2" evidence="14">
    <location>
        <begin position="3"/>
        <end position="195"/>
    </location>
</feature>
<dbReference type="InterPro" id="IPR012337">
    <property type="entry name" value="RNaseH-like_sf"/>
</dbReference>
<evidence type="ECO:0000256" key="3">
    <source>
        <dbReference type="ARBA" id="ARBA00004065"/>
    </source>
</evidence>
<evidence type="ECO:0000313" key="16">
    <source>
        <dbReference type="Proteomes" id="UP000178042"/>
    </source>
</evidence>
<evidence type="ECO:0000256" key="4">
    <source>
        <dbReference type="ARBA" id="ARBA00004496"/>
    </source>
</evidence>
<evidence type="ECO:0000256" key="2">
    <source>
        <dbReference type="ARBA" id="ARBA00001946"/>
    </source>
</evidence>
<organism evidence="15 16">
    <name type="scientific">Candidatus Kaiserbacteria bacterium RIFCSPHIGHO2_02_FULL_49_16</name>
    <dbReference type="NCBI Taxonomy" id="1798490"/>
    <lineage>
        <taxon>Bacteria</taxon>
        <taxon>Candidatus Kaiseribacteriota</taxon>
    </lineage>
</organism>
<dbReference type="GO" id="GO:0032299">
    <property type="term" value="C:ribonuclease H2 complex"/>
    <property type="evidence" value="ECO:0007669"/>
    <property type="project" value="TreeGrafter"/>
</dbReference>
<dbReference type="InterPro" id="IPR001352">
    <property type="entry name" value="RNase_HII/HIII"/>
</dbReference>
<dbReference type="Pfam" id="PF01351">
    <property type="entry name" value="RNase_HII"/>
    <property type="match status" value="1"/>
</dbReference>
<keyword evidence="8 12" id="KW-0479">Metal-binding</keyword>
<dbReference type="AlphaFoldDB" id="A0A1F6D9R4"/>
<dbReference type="SUPFAM" id="SSF53098">
    <property type="entry name" value="Ribonuclease H-like"/>
    <property type="match status" value="1"/>
</dbReference>
<comment type="function">
    <text evidence="3 13">Endonuclease that specifically degrades the RNA of RNA-DNA hybrids.</text>
</comment>
<comment type="catalytic activity">
    <reaction evidence="1 12 13">
        <text>Endonucleolytic cleavage to 5'-phosphomonoester.</text>
        <dbReference type="EC" id="3.1.26.4"/>
    </reaction>
</comment>
<dbReference type="Gene3D" id="3.30.420.10">
    <property type="entry name" value="Ribonuclease H-like superfamily/Ribonuclease H"/>
    <property type="match status" value="1"/>
</dbReference>
<dbReference type="GO" id="GO:0005737">
    <property type="term" value="C:cytoplasm"/>
    <property type="evidence" value="ECO:0007669"/>
    <property type="project" value="UniProtKB-SubCell"/>
</dbReference>
<evidence type="ECO:0000313" key="15">
    <source>
        <dbReference type="EMBL" id="OGG58193.1"/>
    </source>
</evidence>
<evidence type="ECO:0000256" key="1">
    <source>
        <dbReference type="ARBA" id="ARBA00000077"/>
    </source>
</evidence>
<evidence type="ECO:0000256" key="7">
    <source>
        <dbReference type="ARBA" id="ARBA00022722"/>
    </source>
</evidence>
<comment type="cofactor">
    <cofactor evidence="2">
        <name>Mg(2+)</name>
        <dbReference type="ChEBI" id="CHEBI:18420"/>
    </cofactor>
</comment>
<evidence type="ECO:0000259" key="14">
    <source>
        <dbReference type="PROSITE" id="PS51975"/>
    </source>
</evidence>
<dbReference type="InterPro" id="IPR036397">
    <property type="entry name" value="RNaseH_sf"/>
</dbReference>
<proteinExistence type="inferred from homology"/>